<protein>
    <recommendedName>
        <fullName evidence="4">Lipoprotein</fullName>
    </recommendedName>
</protein>
<dbReference type="Proteomes" id="UP001367771">
    <property type="component" value="Unassembled WGS sequence"/>
</dbReference>
<reference evidence="2 3" key="1">
    <citation type="journal article" date="2013" name="Int. J. Syst. Evol. Microbiol.">
        <title>Sphingomonas kyungheensis sp. nov., a bacterium with ginsenoside-converting activity isolated from soil of a ginseng field.</title>
        <authorList>
            <person name="Son H.M."/>
            <person name="Yang J.E."/>
            <person name="Park Y."/>
            <person name="Han C.K."/>
            <person name="Kim S.G."/>
            <person name="Kook M."/>
            <person name="Yi T.H."/>
        </authorList>
    </citation>
    <scope>NUCLEOTIDE SEQUENCE [LARGE SCALE GENOMIC DNA]</scope>
    <source>
        <strain evidence="2 3">LMG 26582</strain>
    </source>
</reference>
<evidence type="ECO:0000313" key="3">
    <source>
        <dbReference type="Proteomes" id="UP001367771"/>
    </source>
</evidence>
<organism evidence="2 3">
    <name type="scientific">Sphingomonas kyungheensis</name>
    <dbReference type="NCBI Taxonomy" id="1069987"/>
    <lineage>
        <taxon>Bacteria</taxon>
        <taxon>Pseudomonadati</taxon>
        <taxon>Pseudomonadota</taxon>
        <taxon>Alphaproteobacteria</taxon>
        <taxon>Sphingomonadales</taxon>
        <taxon>Sphingomonadaceae</taxon>
        <taxon>Sphingomonas</taxon>
    </lineage>
</organism>
<evidence type="ECO:0008006" key="4">
    <source>
        <dbReference type="Google" id="ProtNLM"/>
    </source>
</evidence>
<keyword evidence="3" id="KW-1185">Reference proteome</keyword>
<accession>A0ABU8GXS0</accession>
<feature type="chain" id="PRO_5047417211" description="Lipoprotein" evidence="1">
    <location>
        <begin position="16"/>
        <end position="160"/>
    </location>
</feature>
<dbReference type="EMBL" id="JBBBDM010000001">
    <property type="protein sequence ID" value="MEI5685666.1"/>
    <property type="molecule type" value="Genomic_DNA"/>
</dbReference>
<evidence type="ECO:0000256" key="1">
    <source>
        <dbReference type="SAM" id="SignalP"/>
    </source>
</evidence>
<name>A0ABU8GXS0_9SPHN</name>
<dbReference type="RefSeq" id="WP_271299523.1">
    <property type="nucleotide sequence ID" value="NZ_JBBBDM010000001.1"/>
</dbReference>
<sequence>MIRLSLCALSALSLAACDRGPGTSVTINADGGNVLGAVDGATGQVKIAVPGFSGQLKLPKVQLKADNFDLNGVHLYPGSTIDAVDVAGGRNDDGGLRVRFTSPASPDQVRGWFTERLAKAGFTVHPDGQGLTGTTEEKQPFHLDLAGDGSNARGTITVGG</sequence>
<proteinExistence type="predicted"/>
<keyword evidence="1" id="KW-0732">Signal</keyword>
<comment type="caution">
    <text evidence="2">The sequence shown here is derived from an EMBL/GenBank/DDBJ whole genome shotgun (WGS) entry which is preliminary data.</text>
</comment>
<feature type="signal peptide" evidence="1">
    <location>
        <begin position="1"/>
        <end position="15"/>
    </location>
</feature>
<evidence type="ECO:0000313" key="2">
    <source>
        <dbReference type="EMBL" id="MEI5685666.1"/>
    </source>
</evidence>
<gene>
    <name evidence="2" type="ORF">V8201_01095</name>
</gene>
<dbReference type="PROSITE" id="PS51257">
    <property type="entry name" value="PROKAR_LIPOPROTEIN"/>
    <property type="match status" value="1"/>
</dbReference>